<protein>
    <recommendedName>
        <fullName evidence="3">Glycosyl transferase</fullName>
    </recommendedName>
</protein>
<sequence length="316" mass="38098">MKAALIIPYFGKFNSYFSLFLNSCSNSELVDFLIFTDDKAHYDYPSNFKVVYTTFEEMNQRIIDKVGLSQHLQRPYKLCDYRPIYGFLFEEYLADYAYWGYCDTDLIFGDLDRFLAPIFREKYEKIFCFGHCTLIKNTAENNRLLLTDDVMVSKLKDIDNNYSLDEEFNGSINNLFMQCQKSMYTKELQANTYTKTSNFYLTKWNKKLQKYEIIKRKNHVFVREEKGLFEYFIEDGQLIKKEYLYMHFQSRPMELKVDCNSSIYKIIPNAFEPLEYTEVSLDNFAKIKKKNWNLHYFKLRSKNLKIKLERKLKKWK</sequence>
<evidence type="ECO:0000313" key="2">
    <source>
        <dbReference type="Proteomes" id="UP001549055"/>
    </source>
</evidence>
<gene>
    <name evidence="1" type="ORF">ABID27_001118</name>
</gene>
<evidence type="ECO:0000313" key="1">
    <source>
        <dbReference type="EMBL" id="MET3644494.1"/>
    </source>
</evidence>
<accession>A0ABV2JKR5</accession>
<proteinExistence type="predicted"/>
<dbReference type="Proteomes" id="UP001549055">
    <property type="component" value="Unassembled WGS sequence"/>
</dbReference>
<organism evidence="1 2">
    <name type="scientific">Streptococcus gallinaceus</name>
    <dbReference type="NCBI Taxonomy" id="165758"/>
    <lineage>
        <taxon>Bacteria</taxon>
        <taxon>Bacillati</taxon>
        <taxon>Bacillota</taxon>
        <taxon>Bacilli</taxon>
        <taxon>Lactobacillales</taxon>
        <taxon>Streptococcaceae</taxon>
        <taxon>Streptococcus</taxon>
    </lineage>
</organism>
<dbReference type="Pfam" id="PF20330">
    <property type="entry name" value="DUF6625"/>
    <property type="match status" value="1"/>
</dbReference>
<name>A0ABV2JKR5_9STRE</name>
<comment type="caution">
    <text evidence="1">The sequence shown here is derived from an EMBL/GenBank/DDBJ whole genome shotgun (WGS) entry which is preliminary data.</text>
</comment>
<evidence type="ECO:0008006" key="3">
    <source>
        <dbReference type="Google" id="ProtNLM"/>
    </source>
</evidence>
<dbReference type="RefSeq" id="WP_354280831.1">
    <property type="nucleotide sequence ID" value="NZ_JBEPMK010000003.1"/>
</dbReference>
<dbReference type="EMBL" id="JBEPMK010000003">
    <property type="protein sequence ID" value="MET3644494.1"/>
    <property type="molecule type" value="Genomic_DNA"/>
</dbReference>
<keyword evidence="2" id="KW-1185">Reference proteome</keyword>
<reference evidence="1 2" key="1">
    <citation type="submission" date="2024-06" db="EMBL/GenBank/DDBJ databases">
        <title>Genomic Encyclopedia of Type Strains, Phase IV (KMG-IV): sequencing the most valuable type-strain genomes for metagenomic binning, comparative biology and taxonomic classification.</title>
        <authorList>
            <person name="Goeker M."/>
        </authorList>
    </citation>
    <scope>NUCLEOTIDE SEQUENCE [LARGE SCALE GENOMIC DNA]</scope>
    <source>
        <strain evidence="1 2">DSM 15349</strain>
    </source>
</reference>
<dbReference type="InterPro" id="IPR046733">
    <property type="entry name" value="DUF6625"/>
</dbReference>